<dbReference type="InterPro" id="IPR001387">
    <property type="entry name" value="Cro/C1-type_HTH"/>
</dbReference>
<comment type="caution">
    <text evidence="3">The sequence shown here is derived from an EMBL/GenBank/DDBJ whole genome shotgun (WGS) entry which is preliminary data.</text>
</comment>
<proteinExistence type="predicted"/>
<keyword evidence="3" id="KW-0238">DNA-binding</keyword>
<feature type="region of interest" description="Disordered" evidence="1">
    <location>
        <begin position="1"/>
        <end position="28"/>
    </location>
</feature>
<dbReference type="SMART" id="SM00530">
    <property type="entry name" value="HTH_XRE"/>
    <property type="match status" value="1"/>
</dbReference>
<dbReference type="InterPro" id="IPR010982">
    <property type="entry name" value="Lambda_DNA-bd_dom_sf"/>
</dbReference>
<organism evidence="3 4">
    <name type="scientific">[Ruminococcus] torques ATCC 27756</name>
    <dbReference type="NCBI Taxonomy" id="411460"/>
    <lineage>
        <taxon>Bacteria</taxon>
        <taxon>Bacillati</taxon>
        <taxon>Bacillota</taxon>
        <taxon>Clostridia</taxon>
        <taxon>Lachnospirales</taxon>
        <taxon>Lachnospiraceae</taxon>
        <taxon>Mediterraneibacter</taxon>
    </lineage>
</organism>
<dbReference type="AlphaFoldDB" id="A5KJP3"/>
<dbReference type="GO" id="GO:0003677">
    <property type="term" value="F:DNA binding"/>
    <property type="evidence" value="ECO:0007669"/>
    <property type="project" value="UniProtKB-KW"/>
</dbReference>
<evidence type="ECO:0000256" key="1">
    <source>
        <dbReference type="SAM" id="MobiDB-lite"/>
    </source>
</evidence>
<evidence type="ECO:0000313" key="3">
    <source>
        <dbReference type="EMBL" id="EDK25546.1"/>
    </source>
</evidence>
<protein>
    <submittedName>
        <fullName evidence="3">DNA-binding helix-turn-helix protein</fullName>
    </submittedName>
</protein>
<dbReference type="Proteomes" id="UP000003577">
    <property type="component" value="Unassembled WGS sequence"/>
</dbReference>
<evidence type="ECO:0000259" key="2">
    <source>
        <dbReference type="PROSITE" id="PS50943"/>
    </source>
</evidence>
<dbReference type="SUPFAM" id="SSF47413">
    <property type="entry name" value="lambda repressor-like DNA-binding domains"/>
    <property type="match status" value="1"/>
</dbReference>
<accession>A5KJP3</accession>
<dbReference type="CDD" id="cd00093">
    <property type="entry name" value="HTH_XRE"/>
    <property type="match status" value="1"/>
</dbReference>
<reference evidence="3 4" key="1">
    <citation type="submission" date="2007-03" db="EMBL/GenBank/DDBJ databases">
        <authorList>
            <person name="Fulton L."/>
            <person name="Clifton S."/>
            <person name="Fulton B."/>
            <person name="Xu J."/>
            <person name="Minx P."/>
            <person name="Pepin K.H."/>
            <person name="Johnson M."/>
            <person name="Thiruvilangam P."/>
            <person name="Bhonagiri V."/>
            <person name="Nash W.E."/>
            <person name="Mardis E.R."/>
            <person name="Wilson R.K."/>
        </authorList>
    </citation>
    <scope>NUCLEOTIDE SEQUENCE [LARGE SCALE GENOMIC DNA]</scope>
    <source>
        <strain evidence="3 4">ATCC 27756</strain>
    </source>
</reference>
<dbReference type="PROSITE" id="PS50943">
    <property type="entry name" value="HTH_CROC1"/>
    <property type="match status" value="1"/>
</dbReference>
<name>A5KJP3_9FIRM</name>
<sequence>MNTDIKSENAKKLKSEKQSENEKKSENREKVKIMMYANFGEFISKKRVEKKITLRKMADMLGVSAPFLTDVEKDRRNPFDMEKLTQLAQILNLSKEENAQMLDLAGKKRNAVAPDLPEYIMERDYVSAALRTARDLDAGEEEWNQFVEELRKRKG</sequence>
<evidence type="ECO:0000313" key="4">
    <source>
        <dbReference type="Proteomes" id="UP000003577"/>
    </source>
</evidence>
<gene>
    <name evidence="3" type="ORF">RUMTOR_00441</name>
</gene>
<dbReference type="EMBL" id="AAVP02000001">
    <property type="protein sequence ID" value="EDK25546.1"/>
    <property type="molecule type" value="Genomic_DNA"/>
</dbReference>
<dbReference type="Gene3D" id="1.10.260.40">
    <property type="entry name" value="lambda repressor-like DNA-binding domains"/>
    <property type="match status" value="1"/>
</dbReference>
<dbReference type="HOGENOM" id="CLU_066192_21_0_9"/>
<dbReference type="Pfam" id="PF01381">
    <property type="entry name" value="HTH_3"/>
    <property type="match status" value="1"/>
</dbReference>
<reference evidence="3 4" key="2">
    <citation type="submission" date="2007-04" db="EMBL/GenBank/DDBJ databases">
        <title>Draft genome sequence of Ruminococcus torques (ATCC 27756).</title>
        <authorList>
            <person name="Sudarsanam P."/>
            <person name="Ley R."/>
            <person name="Guruge J."/>
            <person name="Turnbaugh P.J."/>
            <person name="Mahowald M."/>
            <person name="Liep D."/>
            <person name="Gordon J."/>
        </authorList>
    </citation>
    <scope>NUCLEOTIDE SEQUENCE [LARGE SCALE GENOMIC DNA]</scope>
    <source>
        <strain evidence="3 4">ATCC 27756</strain>
    </source>
</reference>
<feature type="domain" description="HTH cro/C1-type" evidence="2">
    <location>
        <begin position="43"/>
        <end position="98"/>
    </location>
</feature>
<dbReference type="PaxDb" id="411460-RUMTOR_00441"/>